<accession>A0A0D2LDY7</accession>
<sequence>WRVAYHQVECCDLQPGRDLVDWDRGCRRVDIMAHGMNFTRAWLEEFAAGRSRR</sequence>
<dbReference type="Proteomes" id="UP000054498">
    <property type="component" value="Unassembled WGS sequence"/>
</dbReference>
<reference evidence="1 2" key="1">
    <citation type="journal article" date="2013" name="BMC Genomics">
        <title>Reconstruction of the lipid metabolism for the microalga Monoraphidium neglectum from its genome sequence reveals characteristics suitable for biofuel production.</title>
        <authorList>
            <person name="Bogen C."/>
            <person name="Al-Dilaimi A."/>
            <person name="Albersmeier A."/>
            <person name="Wichmann J."/>
            <person name="Grundmann M."/>
            <person name="Rupp O."/>
            <person name="Lauersen K.J."/>
            <person name="Blifernez-Klassen O."/>
            <person name="Kalinowski J."/>
            <person name="Goesmann A."/>
            <person name="Mussgnug J.H."/>
            <person name="Kruse O."/>
        </authorList>
    </citation>
    <scope>NUCLEOTIDE SEQUENCE [LARGE SCALE GENOMIC DNA]</scope>
    <source>
        <strain evidence="1 2">SAG 48.87</strain>
    </source>
</reference>
<gene>
    <name evidence="1" type="ORF">MNEG_3028</name>
</gene>
<feature type="non-terminal residue" evidence="1">
    <location>
        <position position="1"/>
    </location>
</feature>
<name>A0A0D2LDY7_9CHLO</name>
<proteinExistence type="predicted"/>
<dbReference type="EMBL" id="KK100585">
    <property type="protein sequence ID" value="KIZ04924.1"/>
    <property type="molecule type" value="Genomic_DNA"/>
</dbReference>
<dbReference type="KEGG" id="mng:MNEG_3028"/>
<organism evidence="1 2">
    <name type="scientific">Monoraphidium neglectum</name>
    <dbReference type="NCBI Taxonomy" id="145388"/>
    <lineage>
        <taxon>Eukaryota</taxon>
        <taxon>Viridiplantae</taxon>
        <taxon>Chlorophyta</taxon>
        <taxon>core chlorophytes</taxon>
        <taxon>Chlorophyceae</taxon>
        <taxon>CS clade</taxon>
        <taxon>Sphaeropleales</taxon>
        <taxon>Selenastraceae</taxon>
        <taxon>Monoraphidium</taxon>
    </lineage>
</organism>
<evidence type="ECO:0000313" key="1">
    <source>
        <dbReference type="EMBL" id="KIZ04924.1"/>
    </source>
</evidence>
<protein>
    <submittedName>
        <fullName evidence="1">Uncharacterized protein</fullName>
    </submittedName>
</protein>
<dbReference type="RefSeq" id="XP_013903943.1">
    <property type="nucleotide sequence ID" value="XM_014048489.1"/>
</dbReference>
<keyword evidence="2" id="KW-1185">Reference proteome</keyword>
<dbReference type="OrthoDB" id="262547at2759"/>
<dbReference type="AlphaFoldDB" id="A0A0D2LDY7"/>
<dbReference type="GeneID" id="25735906"/>
<evidence type="ECO:0000313" key="2">
    <source>
        <dbReference type="Proteomes" id="UP000054498"/>
    </source>
</evidence>